<evidence type="ECO:0000256" key="1">
    <source>
        <dbReference type="SAM" id="MobiDB-lite"/>
    </source>
</evidence>
<dbReference type="STRING" id="31246.A0A183PWK1"/>
<sequence length="276" mass="29193">MTSQLVKFPITLVVAKCWDPSPKNYFTIPRQEPVRPIDPRAWVLHTNAMTGALGTPGFDGNTPFFGSGSPATGMAMIPGHFMGMTPSSGLSVPSMPPGMPPLILPPSMAGINAIPSSNMTTKSLPEVADGDGLTGGYHRSRGPASSGVVGGPGSTKTNGSRSGGETTVDAKGTQSLLSGANGKSSTSLTVASDMASVVHDMLMSDSGLEIRDRTWLKITIPNAFIGEFHSLICDLCTLVLHRFICLPINTCKVCGYWEIFLVSHLYSKSSVFFYFS</sequence>
<protein>
    <submittedName>
        <fullName evidence="2">Uncharacterized protein</fullName>
    </submittedName>
</protein>
<dbReference type="InterPro" id="IPR008339">
    <property type="entry name" value="Dishevelled_fam"/>
</dbReference>
<feature type="compositionally biased region" description="Polar residues" evidence="1">
    <location>
        <begin position="172"/>
        <end position="186"/>
    </location>
</feature>
<dbReference type="InterPro" id="IPR036390">
    <property type="entry name" value="WH_DNA-bd_sf"/>
</dbReference>
<proteinExistence type="predicted"/>
<dbReference type="GO" id="GO:0005109">
    <property type="term" value="F:frizzled binding"/>
    <property type="evidence" value="ECO:0007669"/>
    <property type="project" value="TreeGrafter"/>
</dbReference>
<dbReference type="Proteomes" id="UP000269396">
    <property type="component" value="Unassembled WGS sequence"/>
</dbReference>
<feature type="region of interest" description="Disordered" evidence="1">
    <location>
        <begin position="126"/>
        <end position="186"/>
    </location>
</feature>
<accession>A0A183PWK1</accession>
<dbReference type="PANTHER" id="PTHR10878:SF25">
    <property type="entry name" value="SEGMENT POLARITY PROTEIN DISHEVELLED"/>
    <property type="match status" value="1"/>
</dbReference>
<evidence type="ECO:0000313" key="2">
    <source>
        <dbReference type="EMBL" id="VDP77918.1"/>
    </source>
</evidence>
<dbReference type="SUPFAM" id="SSF46785">
    <property type="entry name" value="Winged helix' DNA-binding domain"/>
    <property type="match status" value="1"/>
</dbReference>
<keyword evidence="3" id="KW-1185">Reference proteome</keyword>
<evidence type="ECO:0000313" key="3">
    <source>
        <dbReference type="Proteomes" id="UP000269396"/>
    </source>
</evidence>
<dbReference type="InterPro" id="IPR015506">
    <property type="entry name" value="Dsh/Dvl-rel"/>
</dbReference>
<dbReference type="Gene3D" id="1.10.10.10">
    <property type="entry name" value="Winged helix-like DNA-binding domain superfamily/Winged helix DNA-binding domain"/>
    <property type="match status" value="1"/>
</dbReference>
<name>A0A183PWK1_9TREM</name>
<dbReference type="GO" id="GO:0060070">
    <property type="term" value="P:canonical Wnt signaling pathway"/>
    <property type="evidence" value="ECO:0007669"/>
    <property type="project" value="TreeGrafter"/>
</dbReference>
<reference evidence="2 3" key="1">
    <citation type="submission" date="2018-11" db="EMBL/GenBank/DDBJ databases">
        <authorList>
            <consortium name="Pathogen Informatics"/>
        </authorList>
    </citation>
    <scope>NUCLEOTIDE SEQUENCE [LARGE SCALE GENOMIC DNA]</scope>
    <source>
        <strain>Denwood</strain>
        <strain evidence="3">Zambia</strain>
    </source>
</reference>
<feature type="compositionally biased region" description="Polar residues" evidence="1">
    <location>
        <begin position="155"/>
        <end position="165"/>
    </location>
</feature>
<dbReference type="PANTHER" id="PTHR10878">
    <property type="entry name" value="SEGMENT POLARITY PROTEIN DISHEVELLED"/>
    <property type="match status" value="1"/>
</dbReference>
<dbReference type="EMBL" id="UZAL01041042">
    <property type="protein sequence ID" value="VDP77918.1"/>
    <property type="molecule type" value="Genomic_DNA"/>
</dbReference>
<dbReference type="GO" id="GO:0005829">
    <property type="term" value="C:cytosol"/>
    <property type="evidence" value="ECO:0007669"/>
    <property type="project" value="TreeGrafter"/>
</dbReference>
<organism evidence="2 3">
    <name type="scientific">Schistosoma mattheei</name>
    <dbReference type="NCBI Taxonomy" id="31246"/>
    <lineage>
        <taxon>Eukaryota</taxon>
        <taxon>Metazoa</taxon>
        <taxon>Spiralia</taxon>
        <taxon>Lophotrochozoa</taxon>
        <taxon>Platyhelminthes</taxon>
        <taxon>Trematoda</taxon>
        <taxon>Digenea</taxon>
        <taxon>Strigeidida</taxon>
        <taxon>Schistosomatoidea</taxon>
        <taxon>Schistosomatidae</taxon>
        <taxon>Schistosoma</taxon>
    </lineage>
</organism>
<gene>
    <name evidence="2" type="ORF">SMTD_LOCUS18737</name>
</gene>
<dbReference type="InterPro" id="IPR036388">
    <property type="entry name" value="WH-like_DNA-bd_sf"/>
</dbReference>
<dbReference type="AlphaFoldDB" id="A0A183PWK1"/>
<dbReference type="PRINTS" id="PR01760">
    <property type="entry name" value="DISHEVELLED"/>
</dbReference>